<dbReference type="OrthoDB" id="246701at2"/>
<evidence type="ECO:0000256" key="2">
    <source>
        <dbReference type="ARBA" id="ARBA00006730"/>
    </source>
</evidence>
<dbReference type="Pfam" id="PF01266">
    <property type="entry name" value="DAO"/>
    <property type="match status" value="1"/>
</dbReference>
<dbReference type="InterPro" id="IPR023209">
    <property type="entry name" value="DAO"/>
</dbReference>
<organism evidence="11 12">
    <name type="scientific">Kineosphaera limosa NBRC 100340</name>
    <dbReference type="NCBI Taxonomy" id="1184609"/>
    <lineage>
        <taxon>Bacteria</taxon>
        <taxon>Bacillati</taxon>
        <taxon>Actinomycetota</taxon>
        <taxon>Actinomycetes</taxon>
        <taxon>Micrococcales</taxon>
        <taxon>Dermatophilaceae</taxon>
        <taxon>Kineosphaera</taxon>
    </lineage>
</organism>
<comment type="cofactor">
    <cofactor evidence="1 9">
        <name>FAD</name>
        <dbReference type="ChEBI" id="CHEBI:57692"/>
    </cofactor>
</comment>
<keyword evidence="4 9" id="KW-0274">FAD</keyword>
<evidence type="ECO:0000256" key="5">
    <source>
        <dbReference type="ARBA" id="ARBA00023002"/>
    </source>
</evidence>
<dbReference type="Proteomes" id="UP000008366">
    <property type="component" value="Unassembled WGS sequence"/>
</dbReference>
<feature type="binding site" evidence="9">
    <location>
        <position position="293"/>
    </location>
    <ligand>
        <name>D-dopa</name>
        <dbReference type="ChEBI" id="CHEBI:149689"/>
    </ligand>
</feature>
<evidence type="ECO:0000256" key="4">
    <source>
        <dbReference type="ARBA" id="ARBA00022827"/>
    </source>
</evidence>
<reference evidence="11 12" key="1">
    <citation type="submission" date="2012-08" db="EMBL/GenBank/DDBJ databases">
        <title>Whole genome shotgun sequence of Kineosphaera limosa NBRC 100340.</title>
        <authorList>
            <person name="Yoshida I."/>
            <person name="Isaki S."/>
            <person name="Hosoyama A."/>
            <person name="Tsuchikane K."/>
            <person name="Katsumata H."/>
            <person name="Ando Y."/>
            <person name="Ohji S."/>
            <person name="Hamada M."/>
            <person name="Tamura T."/>
            <person name="Yamazoe A."/>
            <person name="Yamazaki S."/>
            <person name="Fujita N."/>
        </authorList>
    </citation>
    <scope>NUCLEOTIDE SEQUENCE [LARGE SCALE GENOMIC DNA]</scope>
    <source>
        <strain evidence="11 12">NBRC 100340</strain>
    </source>
</reference>
<dbReference type="SUPFAM" id="SSF51971">
    <property type="entry name" value="Nucleotide-binding domain"/>
    <property type="match status" value="1"/>
</dbReference>
<dbReference type="EMBL" id="BAHD01000016">
    <property type="protein sequence ID" value="GAB95145.1"/>
    <property type="molecule type" value="Genomic_DNA"/>
</dbReference>
<feature type="binding site" evidence="9">
    <location>
        <begin position="39"/>
        <end position="40"/>
    </location>
    <ligand>
        <name>FAD</name>
        <dbReference type="ChEBI" id="CHEBI:57692"/>
    </ligand>
</feature>
<dbReference type="SUPFAM" id="SSF54373">
    <property type="entry name" value="FAD-linked reductases, C-terminal domain"/>
    <property type="match status" value="1"/>
</dbReference>
<protein>
    <recommendedName>
        <fullName evidence="7">D-amino-acid oxidase</fullName>
        <ecNumber evidence="6">1.4.3.3</ecNumber>
    </recommendedName>
</protein>
<evidence type="ECO:0000256" key="8">
    <source>
        <dbReference type="ARBA" id="ARBA00049547"/>
    </source>
</evidence>
<dbReference type="STRING" id="1184609.KILIM_016_00860"/>
<evidence type="ECO:0000256" key="6">
    <source>
        <dbReference type="ARBA" id="ARBA00039101"/>
    </source>
</evidence>
<evidence type="ECO:0000256" key="1">
    <source>
        <dbReference type="ARBA" id="ARBA00001974"/>
    </source>
</evidence>
<feature type="binding site" evidence="9">
    <location>
        <begin position="292"/>
        <end position="297"/>
    </location>
    <ligand>
        <name>FAD</name>
        <dbReference type="ChEBI" id="CHEBI:57692"/>
    </ligand>
</feature>
<dbReference type="RefSeq" id="WP_006591677.1">
    <property type="nucleotide sequence ID" value="NZ_BAHD01000016.1"/>
</dbReference>
<evidence type="ECO:0000313" key="11">
    <source>
        <dbReference type="EMBL" id="GAB95145.1"/>
    </source>
</evidence>
<name>K6W7H5_9MICO</name>
<comment type="caution">
    <text evidence="11">The sequence shown here is derived from an EMBL/GenBank/DDBJ whole genome shotgun (WGS) entry which is preliminary data.</text>
</comment>
<sequence>MGRVIVVGAGVVGLSCAVRLLEAGHRVDVMARELPQETTSAVAAAIWYPYLASPRERVEEWGLASLAVFEELARDPLTGVVPRWGVELLHQPTPRPDWAASVPSFGVAERVPERYAAGWSVQVPVIEMPIYLEWLLRRVEALGGTVTRLALPRLPRPDDPEVTVVNCAGLGSLGLAQDPTMYPIRGQIVLVEQVGLQEWWADDEEVTYAIPRSTTIVLGGTAQDSVWTNVPDPATARAIVSRCAAMVPEVGWRLERAKILAHRVGLRPGRPTVRLEEERVGDRRVVHCYGHGGSGVTLSWGCAADVTRLVGAPVSA</sequence>
<keyword evidence="5" id="KW-0560">Oxidoreductase</keyword>
<dbReference type="PIRSF" id="PIRSF000189">
    <property type="entry name" value="D-aa_oxidase"/>
    <property type="match status" value="1"/>
</dbReference>
<dbReference type="PROSITE" id="PS51257">
    <property type="entry name" value="PROKAR_LIPOPROTEIN"/>
    <property type="match status" value="1"/>
</dbReference>
<dbReference type="AlphaFoldDB" id="K6W7H5"/>
<dbReference type="Gene3D" id="3.40.50.720">
    <property type="entry name" value="NAD(P)-binding Rossmann-like Domain"/>
    <property type="match status" value="1"/>
</dbReference>
<comment type="catalytic activity">
    <reaction evidence="8">
        <text>a D-alpha-amino acid + O2 + H2O = a 2-oxocarboxylate + H2O2 + NH4(+)</text>
        <dbReference type="Rhea" id="RHEA:21816"/>
        <dbReference type="ChEBI" id="CHEBI:15377"/>
        <dbReference type="ChEBI" id="CHEBI:15379"/>
        <dbReference type="ChEBI" id="CHEBI:16240"/>
        <dbReference type="ChEBI" id="CHEBI:28938"/>
        <dbReference type="ChEBI" id="CHEBI:35179"/>
        <dbReference type="ChEBI" id="CHEBI:59871"/>
        <dbReference type="EC" id="1.4.3.3"/>
    </reaction>
    <physiologicalReaction direction="left-to-right" evidence="8">
        <dbReference type="Rhea" id="RHEA:21817"/>
    </physiologicalReaction>
</comment>
<evidence type="ECO:0000313" key="12">
    <source>
        <dbReference type="Proteomes" id="UP000008366"/>
    </source>
</evidence>
<evidence type="ECO:0000256" key="3">
    <source>
        <dbReference type="ARBA" id="ARBA00022630"/>
    </source>
</evidence>
<dbReference type="PANTHER" id="PTHR11530">
    <property type="entry name" value="D-AMINO ACID OXIDASE"/>
    <property type="match status" value="1"/>
</dbReference>
<comment type="similarity">
    <text evidence="2">Belongs to the DAMOX/DASOX family.</text>
</comment>
<accession>K6W7H5</accession>
<feature type="domain" description="FAD dependent oxidoreductase" evidence="10">
    <location>
        <begin position="3"/>
        <end position="308"/>
    </location>
</feature>
<feature type="binding site" evidence="9">
    <location>
        <position position="267"/>
    </location>
    <ligand>
        <name>D-dopa</name>
        <dbReference type="ChEBI" id="CHEBI:149689"/>
    </ligand>
</feature>
<dbReference type="GO" id="GO:0019478">
    <property type="term" value="P:D-amino acid catabolic process"/>
    <property type="evidence" value="ECO:0007669"/>
    <property type="project" value="TreeGrafter"/>
</dbReference>
<keyword evidence="12" id="KW-1185">Reference proteome</keyword>
<dbReference type="GO" id="GO:0005737">
    <property type="term" value="C:cytoplasm"/>
    <property type="evidence" value="ECO:0007669"/>
    <property type="project" value="TreeGrafter"/>
</dbReference>
<dbReference type="EC" id="1.4.3.3" evidence="6"/>
<proteinExistence type="inferred from homology"/>
<evidence type="ECO:0000259" key="10">
    <source>
        <dbReference type="Pfam" id="PF01266"/>
    </source>
</evidence>
<dbReference type="InterPro" id="IPR006076">
    <property type="entry name" value="FAD-dep_OxRdtase"/>
</dbReference>
<feature type="binding site" evidence="9">
    <location>
        <position position="208"/>
    </location>
    <ligand>
        <name>D-dopa</name>
        <dbReference type="ChEBI" id="CHEBI:149689"/>
    </ligand>
</feature>
<evidence type="ECO:0000256" key="7">
    <source>
        <dbReference type="ARBA" id="ARBA00039751"/>
    </source>
</evidence>
<dbReference type="eggNOG" id="COG0665">
    <property type="taxonomic scope" value="Bacteria"/>
</dbReference>
<dbReference type="PANTHER" id="PTHR11530:SF11">
    <property type="entry name" value="D-ASPARTATE OXIDASE"/>
    <property type="match status" value="1"/>
</dbReference>
<gene>
    <name evidence="11" type="ORF">KILIM_016_00860</name>
</gene>
<dbReference type="GO" id="GO:0071949">
    <property type="term" value="F:FAD binding"/>
    <property type="evidence" value="ECO:0007669"/>
    <property type="project" value="InterPro"/>
</dbReference>
<dbReference type="GO" id="GO:0003884">
    <property type="term" value="F:D-amino-acid oxidase activity"/>
    <property type="evidence" value="ECO:0007669"/>
    <property type="project" value="UniProtKB-EC"/>
</dbReference>
<evidence type="ECO:0000256" key="9">
    <source>
        <dbReference type="PIRSR" id="PIRSR000189-1"/>
    </source>
</evidence>
<dbReference type="Gene3D" id="3.30.9.10">
    <property type="entry name" value="D-Amino Acid Oxidase, subunit A, domain 2"/>
    <property type="match status" value="1"/>
</dbReference>
<keyword evidence="3" id="KW-0285">Flavoprotein</keyword>